<name>A0ABQ5YIA3_9NEIS</name>
<proteinExistence type="predicted"/>
<gene>
    <name evidence="1" type="ORF">GCM10007907_30320</name>
</gene>
<organism evidence="1 2">
    <name type="scientific">Chitinimonas prasina</name>
    <dbReference type="NCBI Taxonomy" id="1434937"/>
    <lineage>
        <taxon>Bacteria</taxon>
        <taxon>Pseudomonadati</taxon>
        <taxon>Pseudomonadota</taxon>
        <taxon>Betaproteobacteria</taxon>
        <taxon>Neisseriales</taxon>
        <taxon>Chitinibacteraceae</taxon>
        <taxon>Chitinimonas</taxon>
    </lineage>
</organism>
<comment type="caution">
    <text evidence="1">The sequence shown here is derived from an EMBL/GenBank/DDBJ whole genome shotgun (WGS) entry which is preliminary data.</text>
</comment>
<dbReference type="Proteomes" id="UP001156706">
    <property type="component" value="Unassembled WGS sequence"/>
</dbReference>
<evidence type="ECO:0000313" key="2">
    <source>
        <dbReference type="Proteomes" id="UP001156706"/>
    </source>
</evidence>
<keyword evidence="2" id="KW-1185">Reference proteome</keyword>
<protein>
    <submittedName>
        <fullName evidence="1">Uncharacterized protein</fullName>
    </submittedName>
</protein>
<evidence type="ECO:0000313" key="1">
    <source>
        <dbReference type="EMBL" id="GLR14242.1"/>
    </source>
</evidence>
<dbReference type="EMBL" id="BSOG01000004">
    <property type="protein sequence ID" value="GLR14242.1"/>
    <property type="molecule type" value="Genomic_DNA"/>
</dbReference>
<sequence>MTDQEKTITLKSNDDDLLALVELAAAGYKLLCPICKEEVWVIDTPEKMAKYHSTRGAKCSRNPDHYGFYLVEKRKGDFLRDLPKNKN</sequence>
<reference evidence="2" key="1">
    <citation type="journal article" date="2019" name="Int. J. Syst. Evol. Microbiol.">
        <title>The Global Catalogue of Microorganisms (GCM) 10K type strain sequencing project: providing services to taxonomists for standard genome sequencing and annotation.</title>
        <authorList>
            <consortium name="The Broad Institute Genomics Platform"/>
            <consortium name="The Broad Institute Genome Sequencing Center for Infectious Disease"/>
            <person name="Wu L."/>
            <person name="Ma J."/>
        </authorList>
    </citation>
    <scope>NUCLEOTIDE SEQUENCE [LARGE SCALE GENOMIC DNA]</scope>
    <source>
        <strain evidence="2">NBRC 110044</strain>
    </source>
</reference>
<dbReference type="RefSeq" id="WP_284197325.1">
    <property type="nucleotide sequence ID" value="NZ_BSOG01000004.1"/>
</dbReference>
<accession>A0ABQ5YIA3</accession>